<dbReference type="Proteomes" id="UP000014480">
    <property type="component" value="Unassembled WGS sequence"/>
</dbReference>
<keyword evidence="3" id="KW-1185">Reference proteome</keyword>
<reference evidence="3" key="2">
    <citation type="journal article" date="2019" name="Mol. Plant Microbe Interact.">
        <title>Genome sequence resources for four phytopathogenic fungi from the Colletotrichum orbiculare species complex.</title>
        <authorList>
            <person name="Gan P."/>
            <person name="Tsushima A."/>
            <person name="Narusaka M."/>
            <person name="Narusaka Y."/>
            <person name="Takano Y."/>
            <person name="Kubo Y."/>
            <person name="Shirasu K."/>
        </authorList>
    </citation>
    <scope>GENOME REANNOTATION</scope>
    <source>
        <strain evidence="3">104-T / ATCC 96160 / CBS 514.97 / LARS 414 / MAFF 240422</strain>
    </source>
</reference>
<feature type="compositionally biased region" description="Acidic residues" evidence="1">
    <location>
        <begin position="18"/>
        <end position="29"/>
    </location>
</feature>
<sequence>MEKHGYISLVELGHALDPEDEDAQGEEPGGEEHGGEDPQSEDPQGEDSRGEEPGIEELEDVQISPEPAANGQSSLQLTHGQGNPTARAYIQTVTPGTLTASEGGIEITHGRGDQRMPNFRQRLQVEAKRNLTHIIKSIASPEGFCLTRETGEIAANYDHYDFPEPLGALIKYMHITLAMEPLNCMADTIFYHCRSAVVYRMFREICEAVDEPGTRVGRLVYDVFQDIPNIGSSGQLPDPEVMVKYFVVEYVPKRLRRIEACLRRGRVADQAMAAWNLGALLCLPCEDYFDQVLYMAEDVQEEAINALSQSNADDQTYFSTWAQILGDIIIRPLFNNYSFELAGEIEGDIESFCDENGFEVLLTRIESRPTSQMGDGFELF</sequence>
<reference evidence="3" key="1">
    <citation type="journal article" date="2013" name="New Phytol.">
        <title>Comparative genomic and transcriptomic analyses reveal the hemibiotrophic stage shift of Colletotrichum fungi.</title>
        <authorList>
            <person name="Gan P."/>
            <person name="Ikeda K."/>
            <person name="Irieda H."/>
            <person name="Narusaka M."/>
            <person name="O'Connell R.J."/>
            <person name="Narusaka Y."/>
            <person name="Takano Y."/>
            <person name="Kubo Y."/>
            <person name="Shirasu K."/>
        </authorList>
    </citation>
    <scope>NUCLEOTIDE SEQUENCE [LARGE SCALE GENOMIC DNA]</scope>
    <source>
        <strain evidence="3">104-T / ATCC 96160 / CBS 514.97 / LARS 414 / MAFF 240422</strain>
    </source>
</reference>
<protein>
    <submittedName>
        <fullName evidence="2">Uncharacterized protein</fullName>
    </submittedName>
</protein>
<organism evidence="2 3">
    <name type="scientific">Colletotrichum orbiculare (strain 104-T / ATCC 96160 / CBS 514.97 / LARS 414 / MAFF 240422)</name>
    <name type="common">Cucumber anthracnose fungus</name>
    <name type="synonym">Colletotrichum lagenarium</name>
    <dbReference type="NCBI Taxonomy" id="1213857"/>
    <lineage>
        <taxon>Eukaryota</taxon>
        <taxon>Fungi</taxon>
        <taxon>Dikarya</taxon>
        <taxon>Ascomycota</taxon>
        <taxon>Pezizomycotina</taxon>
        <taxon>Sordariomycetes</taxon>
        <taxon>Hypocreomycetidae</taxon>
        <taxon>Glomerellales</taxon>
        <taxon>Glomerellaceae</taxon>
        <taxon>Colletotrichum</taxon>
        <taxon>Colletotrichum orbiculare species complex</taxon>
    </lineage>
</organism>
<evidence type="ECO:0000256" key="1">
    <source>
        <dbReference type="SAM" id="MobiDB-lite"/>
    </source>
</evidence>
<evidence type="ECO:0000313" key="2">
    <source>
        <dbReference type="EMBL" id="TDZ17723.1"/>
    </source>
</evidence>
<dbReference type="AlphaFoldDB" id="N4VHB8"/>
<accession>N4VHB8</accession>
<dbReference type="EMBL" id="AMCV02000027">
    <property type="protein sequence ID" value="TDZ17723.1"/>
    <property type="molecule type" value="Genomic_DNA"/>
</dbReference>
<feature type="region of interest" description="Disordered" evidence="1">
    <location>
        <begin position="1"/>
        <end position="54"/>
    </location>
</feature>
<name>N4VHB8_COLOR</name>
<proteinExistence type="predicted"/>
<evidence type="ECO:0000313" key="3">
    <source>
        <dbReference type="Proteomes" id="UP000014480"/>
    </source>
</evidence>
<gene>
    <name evidence="2" type="ORF">Cob_v009313</name>
</gene>
<comment type="caution">
    <text evidence="2">The sequence shown here is derived from an EMBL/GenBank/DDBJ whole genome shotgun (WGS) entry which is preliminary data.</text>
</comment>
<dbReference type="HOGENOM" id="CLU_727641_0_0_1"/>